<evidence type="ECO:0000256" key="3">
    <source>
        <dbReference type="ARBA" id="ARBA00022448"/>
    </source>
</evidence>
<evidence type="ECO:0000256" key="5">
    <source>
        <dbReference type="ARBA" id="ARBA00022692"/>
    </source>
</evidence>
<dbReference type="Gene3D" id="1.50.10.150">
    <property type="entry name" value="Voltage-dependent anion channel"/>
    <property type="match status" value="1"/>
</dbReference>
<evidence type="ECO:0000256" key="6">
    <source>
        <dbReference type="ARBA" id="ARBA00022989"/>
    </source>
</evidence>
<organism evidence="9 10">
    <name type="scientific">Rhizopogon vesiculosus</name>
    <dbReference type="NCBI Taxonomy" id="180088"/>
    <lineage>
        <taxon>Eukaryota</taxon>
        <taxon>Fungi</taxon>
        <taxon>Dikarya</taxon>
        <taxon>Basidiomycota</taxon>
        <taxon>Agaricomycotina</taxon>
        <taxon>Agaricomycetes</taxon>
        <taxon>Agaricomycetidae</taxon>
        <taxon>Boletales</taxon>
        <taxon>Suillineae</taxon>
        <taxon>Rhizopogonaceae</taxon>
        <taxon>Rhizopogon</taxon>
    </lineage>
</organism>
<protein>
    <recommendedName>
        <fullName evidence="11">C4-dicarboxylate transporter/malic acid transport protein</fullName>
    </recommendedName>
</protein>
<comment type="caution">
    <text evidence="9">The sequence shown here is derived from an EMBL/GenBank/DDBJ whole genome shotgun (WGS) entry which is preliminary data.</text>
</comment>
<dbReference type="Pfam" id="PF03595">
    <property type="entry name" value="SLAC1"/>
    <property type="match status" value="1"/>
</dbReference>
<sequence>MANSVKRPVIHARKLFQRRTVDSHGLHTGTMSRNVGTDTLRRKSLKDIVRHFTPAWFAVTMGTGSIAILFHNFPYATDSSVMRAFTLVFFFFNLALYILFSAVSAARYILFPGIWSRMIRHPVQSLYIGTFPMGATTLINIASADIFETYGFGGKPFIYTVWACWWINVVISFTCCFGMMHVM</sequence>
<proteinExistence type="inferred from homology"/>
<keyword evidence="5 8" id="KW-0812">Transmembrane</keyword>
<accession>A0A1J8R9E3</accession>
<dbReference type="Proteomes" id="UP000183567">
    <property type="component" value="Unassembled WGS sequence"/>
</dbReference>
<keyword evidence="7 8" id="KW-0472">Membrane</keyword>
<dbReference type="OrthoDB" id="1099at2759"/>
<dbReference type="GO" id="GO:0000319">
    <property type="term" value="F:sulfite transmembrane transporter activity"/>
    <property type="evidence" value="ECO:0007669"/>
    <property type="project" value="TreeGrafter"/>
</dbReference>
<feature type="transmembrane region" description="Helical" evidence="8">
    <location>
        <begin position="85"/>
        <end position="106"/>
    </location>
</feature>
<dbReference type="GO" id="GO:0005886">
    <property type="term" value="C:plasma membrane"/>
    <property type="evidence" value="ECO:0007669"/>
    <property type="project" value="UniProtKB-SubCell"/>
</dbReference>
<evidence type="ECO:0000256" key="8">
    <source>
        <dbReference type="SAM" id="Phobius"/>
    </source>
</evidence>
<gene>
    <name evidence="9" type="ORF">AZE42_01982</name>
</gene>
<dbReference type="InterPro" id="IPR038665">
    <property type="entry name" value="Voltage-dep_anion_channel_sf"/>
</dbReference>
<feature type="transmembrane region" description="Helical" evidence="8">
    <location>
        <begin position="126"/>
        <end position="147"/>
    </location>
</feature>
<evidence type="ECO:0000313" key="10">
    <source>
        <dbReference type="Proteomes" id="UP000183567"/>
    </source>
</evidence>
<feature type="transmembrane region" description="Helical" evidence="8">
    <location>
        <begin position="52"/>
        <end position="73"/>
    </location>
</feature>
<evidence type="ECO:0000256" key="2">
    <source>
        <dbReference type="ARBA" id="ARBA00008566"/>
    </source>
</evidence>
<evidence type="ECO:0008006" key="11">
    <source>
        <dbReference type="Google" id="ProtNLM"/>
    </source>
</evidence>
<dbReference type="PANTHER" id="PTHR31686:SF1">
    <property type="entry name" value="SULFITE EFFLUX PUMP SSU1"/>
    <property type="match status" value="1"/>
</dbReference>
<dbReference type="PANTHER" id="PTHR31686">
    <property type="match status" value="1"/>
</dbReference>
<evidence type="ECO:0000256" key="7">
    <source>
        <dbReference type="ARBA" id="ARBA00023136"/>
    </source>
</evidence>
<comment type="similarity">
    <text evidence="2">Belongs to the tellurite-resistance/dicarboxylate transporter (TDT) family.</text>
</comment>
<evidence type="ECO:0000313" key="9">
    <source>
        <dbReference type="EMBL" id="OJA20492.1"/>
    </source>
</evidence>
<dbReference type="AlphaFoldDB" id="A0A1J8R9E3"/>
<evidence type="ECO:0000256" key="4">
    <source>
        <dbReference type="ARBA" id="ARBA00022475"/>
    </source>
</evidence>
<name>A0A1J8R9E3_9AGAM</name>
<keyword evidence="6 8" id="KW-1133">Transmembrane helix</keyword>
<evidence type="ECO:0000256" key="1">
    <source>
        <dbReference type="ARBA" id="ARBA00004651"/>
    </source>
</evidence>
<dbReference type="InterPro" id="IPR004695">
    <property type="entry name" value="SLAC1/Mae1/Ssu1/TehA"/>
</dbReference>
<comment type="subcellular location">
    <subcellularLocation>
        <location evidence="1">Cell membrane</location>
        <topology evidence="1">Multi-pass membrane protein</topology>
    </subcellularLocation>
</comment>
<keyword evidence="4" id="KW-1003">Cell membrane</keyword>
<keyword evidence="10" id="KW-1185">Reference proteome</keyword>
<dbReference type="EMBL" id="LVVM01000537">
    <property type="protein sequence ID" value="OJA20492.1"/>
    <property type="molecule type" value="Genomic_DNA"/>
</dbReference>
<reference evidence="9 10" key="1">
    <citation type="submission" date="2016-03" db="EMBL/GenBank/DDBJ databases">
        <title>Comparative genomics of the ectomycorrhizal sister species Rhizopogon vinicolor and Rhizopogon vesiculosus (Basidiomycota: Boletales) reveals a divergence of the mating type B locus.</title>
        <authorList>
            <person name="Mujic A.B."/>
            <person name="Kuo A."/>
            <person name="Tritt A."/>
            <person name="Lipzen A."/>
            <person name="Chen C."/>
            <person name="Johnson J."/>
            <person name="Sharma A."/>
            <person name="Barry K."/>
            <person name="Grigoriev I.V."/>
            <person name="Spatafora J.W."/>
        </authorList>
    </citation>
    <scope>NUCLEOTIDE SEQUENCE [LARGE SCALE GENOMIC DNA]</scope>
    <source>
        <strain evidence="9 10">AM-OR11-056</strain>
    </source>
</reference>
<feature type="transmembrane region" description="Helical" evidence="8">
    <location>
        <begin position="159"/>
        <end position="180"/>
    </location>
</feature>
<keyword evidence="3" id="KW-0813">Transport</keyword>
<dbReference type="InterPro" id="IPR051629">
    <property type="entry name" value="Sulfite_efflux_TDT"/>
</dbReference>